<dbReference type="PROSITE" id="PS50878">
    <property type="entry name" value="RT_POL"/>
    <property type="match status" value="1"/>
</dbReference>
<dbReference type="InterPro" id="IPR030931">
    <property type="entry name" value="Group_II_RT_mat"/>
</dbReference>
<dbReference type="InterPro" id="IPR043502">
    <property type="entry name" value="DNA/RNA_pol_sf"/>
</dbReference>
<dbReference type="EMBL" id="LS974202">
    <property type="protein sequence ID" value="SSC12369.1"/>
    <property type="molecule type" value="Genomic_DNA"/>
</dbReference>
<evidence type="ECO:0000313" key="3">
    <source>
        <dbReference type="Proteomes" id="UP000250796"/>
    </source>
</evidence>
<dbReference type="Pfam" id="PF00078">
    <property type="entry name" value="RVT_1"/>
    <property type="match status" value="1"/>
</dbReference>
<feature type="domain" description="Reverse transcriptase" evidence="1">
    <location>
        <begin position="70"/>
        <end position="298"/>
    </location>
</feature>
<dbReference type="NCBIfam" id="TIGR04416">
    <property type="entry name" value="group_II_RT_mat"/>
    <property type="match status" value="1"/>
</dbReference>
<dbReference type="GO" id="GO:0003964">
    <property type="term" value="F:RNA-directed DNA polymerase activity"/>
    <property type="evidence" value="ECO:0007669"/>
    <property type="project" value="UniProtKB-KW"/>
</dbReference>
<keyword evidence="3" id="KW-1185">Reference proteome</keyword>
<dbReference type="PANTHER" id="PTHR34047">
    <property type="entry name" value="NUCLEAR INTRON MATURASE 1, MITOCHONDRIAL-RELATED"/>
    <property type="match status" value="1"/>
</dbReference>
<evidence type="ECO:0000313" key="2">
    <source>
        <dbReference type="EMBL" id="SSC12369.1"/>
    </source>
</evidence>
<organism evidence="2 3">
    <name type="scientific">Mesotoga infera</name>
    <dbReference type="NCBI Taxonomy" id="1236046"/>
    <lineage>
        <taxon>Bacteria</taxon>
        <taxon>Thermotogati</taxon>
        <taxon>Thermotogota</taxon>
        <taxon>Thermotogae</taxon>
        <taxon>Kosmotogales</taxon>
        <taxon>Kosmotogaceae</taxon>
        <taxon>Mesotoga</taxon>
    </lineage>
</organism>
<dbReference type="InterPro" id="IPR051083">
    <property type="entry name" value="GrpII_Intron_Splice-Mob/Def"/>
</dbReference>
<dbReference type="AlphaFoldDB" id="A0A7Z7LE34"/>
<dbReference type="Gene3D" id="3.30.70.270">
    <property type="match status" value="1"/>
</dbReference>
<proteinExistence type="predicted"/>
<dbReference type="Proteomes" id="UP000250796">
    <property type="component" value="Chromosome MESINF"/>
</dbReference>
<dbReference type="Pfam" id="PF08388">
    <property type="entry name" value="GIIM"/>
    <property type="match status" value="1"/>
</dbReference>
<dbReference type="InterPro" id="IPR043128">
    <property type="entry name" value="Rev_trsase/Diguanyl_cyclase"/>
</dbReference>
<gene>
    <name evidence="2" type="ORF">MESINF_0920</name>
</gene>
<keyword evidence="2" id="KW-0808">Transferase</keyword>
<dbReference type="KEGG" id="minf:MESINF_0920"/>
<dbReference type="InterPro" id="IPR013597">
    <property type="entry name" value="Mat_intron_G2"/>
</dbReference>
<reference evidence="2 3" key="1">
    <citation type="submission" date="2017-01" db="EMBL/GenBank/DDBJ databases">
        <authorList>
            <person name="Erauso G."/>
        </authorList>
    </citation>
    <scope>NUCLEOTIDE SEQUENCE [LARGE SCALE GENOMIC DNA]</scope>
    <source>
        <strain evidence="2">MESINF1</strain>
    </source>
</reference>
<keyword evidence="2" id="KW-0695">RNA-directed DNA polymerase</keyword>
<dbReference type="PANTHER" id="PTHR34047:SF8">
    <property type="entry name" value="PROTEIN YKFC"/>
    <property type="match status" value="1"/>
</dbReference>
<accession>A0A7Z7LE34</accession>
<name>A0A7Z7LE34_9BACT</name>
<dbReference type="SUPFAM" id="SSF56672">
    <property type="entry name" value="DNA/RNA polymerases"/>
    <property type="match status" value="1"/>
</dbReference>
<dbReference type="CDD" id="cd01651">
    <property type="entry name" value="RT_G2_intron"/>
    <property type="match status" value="1"/>
</dbReference>
<dbReference type="InterPro" id="IPR000477">
    <property type="entry name" value="RT_dom"/>
</dbReference>
<sequence>MSQQYLRLELLEGSMQEKEMKYYSLIDKVYSKKNLLKAYHRVNSNRGAPGIDGVTVKSFGEKLLEEIERLSEEIKSGEYMPMPLRRVEIPKADGKTRQLGIPTVRDRVVQQSLKEILEPIFEERFHPSSYGYRKGRNAWQAVEKAKAFASKYGLCNVVELDLSKCFDTLDHEKIIDSVAERVSDGKILKLIRAMLKSGVMEDGVWKATETGSPQGSVISPLLANIYLDEFDQKMKARGIRIVRYADDILIFSKTQEEAREFLAIAINILEIDMKLKVNRNKTRITTLEEGFHFLGFEIKGERVGIEKSRLKRFKGKVKGLTRRNQSTPVKEIVKELNPLLRGFASYFRIVDLQSTLRGLLSWIRRRLRAIILHQWKSTKKLNRVLRRAGWEEKVNLRMNKWRSSHTKAVNYAIPNRFFEEMNLFDMTSYYHPLSKYPILDP</sequence>
<keyword evidence="2" id="KW-0548">Nucleotidyltransferase</keyword>
<protein>
    <submittedName>
        <fullName evidence="2">Retron-type reverse transcriptase</fullName>
    </submittedName>
</protein>
<evidence type="ECO:0000259" key="1">
    <source>
        <dbReference type="PROSITE" id="PS50878"/>
    </source>
</evidence>